<comment type="caution">
    <text evidence="2">The sequence shown here is derived from an EMBL/GenBank/DDBJ whole genome shotgun (WGS) entry which is preliminary data.</text>
</comment>
<protein>
    <submittedName>
        <fullName evidence="2">Uncharacterized protein</fullName>
    </submittedName>
</protein>
<organism evidence="2 3">
    <name type="scientific">Brochothrix campestris FSL F6-1037</name>
    <dbReference type="NCBI Taxonomy" id="1265861"/>
    <lineage>
        <taxon>Bacteria</taxon>
        <taxon>Bacillati</taxon>
        <taxon>Bacillota</taxon>
        <taxon>Bacilli</taxon>
        <taxon>Bacillales</taxon>
        <taxon>Listeriaceae</taxon>
        <taxon>Brochothrix</taxon>
    </lineage>
</organism>
<keyword evidence="1" id="KW-0472">Membrane</keyword>
<keyword evidence="1" id="KW-1133">Transmembrane helix</keyword>
<keyword evidence="3" id="KW-1185">Reference proteome</keyword>
<evidence type="ECO:0000313" key="3">
    <source>
        <dbReference type="Proteomes" id="UP000019243"/>
    </source>
</evidence>
<feature type="transmembrane region" description="Helical" evidence="1">
    <location>
        <begin position="20"/>
        <end position="37"/>
    </location>
</feature>
<keyword evidence="1" id="KW-0812">Transmembrane</keyword>
<name>W7CYE3_9LIST</name>
<dbReference type="AlphaFoldDB" id="W7CYE3"/>
<reference evidence="2 3" key="1">
    <citation type="submission" date="2012-12" db="EMBL/GenBank/DDBJ databases">
        <title>Novel taxa of Listeriaceae from agricultural environments in the United States.</title>
        <authorList>
            <person name="den Bakker H.C."/>
            <person name="Allred A."/>
            <person name="Warchocki S."/>
            <person name="Wright E.M."/>
            <person name="Burrell A."/>
            <person name="Nightingale K.K."/>
            <person name="Kephart D."/>
            <person name="Wiedmann M."/>
        </authorList>
    </citation>
    <scope>NUCLEOTIDE SEQUENCE [LARGE SCALE GENOMIC DNA]</scope>
    <source>
        <strain evidence="2 3">FSL F6-1037</strain>
    </source>
</reference>
<sequence>MFGSKQFFRSVFDQQWRQLVLCSLILLTMSYLLFHAIDVTKDDGFLLIFDEINDSYMRLFVIL</sequence>
<dbReference type="Proteomes" id="UP000019243">
    <property type="component" value="Unassembled WGS sequence"/>
</dbReference>
<evidence type="ECO:0000256" key="1">
    <source>
        <dbReference type="SAM" id="Phobius"/>
    </source>
</evidence>
<proteinExistence type="predicted"/>
<gene>
    <name evidence="2" type="ORF">BCAMP_09275</name>
</gene>
<accession>W7CYE3</accession>
<dbReference type="STRING" id="1265861.BCAMP_09275"/>
<dbReference type="EMBL" id="AODH01000038">
    <property type="protein sequence ID" value="EUJ38038.1"/>
    <property type="molecule type" value="Genomic_DNA"/>
</dbReference>
<evidence type="ECO:0000313" key="2">
    <source>
        <dbReference type="EMBL" id="EUJ38038.1"/>
    </source>
</evidence>